<feature type="transmembrane region" description="Helical" evidence="1">
    <location>
        <begin position="137"/>
        <end position="155"/>
    </location>
</feature>
<dbReference type="PANTHER" id="PTHR23021">
    <property type="entry name" value="SERPENTINE RECEPTOR, CLASS T"/>
    <property type="match status" value="1"/>
</dbReference>
<sequence>MNSVRVFALYMRKDLRKNISYKLISILNYCDVFQAVGHVFTSIFLVFPVFASRIDVFVRIVGCTTNTLWLATFPIMAILAVTRIGIAFFKLNPTKWTLWMIICLAIGFVYVLTVWIIGCITQNFELDPPSWSYDMNAPFAEFFAQFELIMPNIFLIQPDREFLVIGIIYTVLTAIVFPVYAIIIHIVGCTGNTLWIATFIIMAILAAKKRQSRSSSSIRTEIGILVQATILTVYMTILMTLWHNADSWFEMTNLTLSLLNCVWILLSHLNAVLLIATNSGVRRQILKMMCNGKFMSRNTSRLGALTVVSSALGKQYV</sequence>
<reference evidence="3" key="1">
    <citation type="submission" date="2010-08" db="EMBL/GenBank/DDBJ databases">
        <authorList>
            <consortium name="Caenorhabditis japonica Sequencing Consortium"/>
            <person name="Wilson R.K."/>
        </authorList>
    </citation>
    <scope>NUCLEOTIDE SEQUENCE [LARGE SCALE GENOMIC DNA]</scope>
    <source>
        <strain evidence="3">DF5081</strain>
    </source>
</reference>
<keyword evidence="1" id="KW-0472">Membrane</keyword>
<feature type="transmembrane region" description="Helical" evidence="1">
    <location>
        <begin position="21"/>
        <end position="47"/>
    </location>
</feature>
<reference evidence="2" key="2">
    <citation type="submission" date="2022-06" db="UniProtKB">
        <authorList>
            <consortium name="EnsemblMetazoa"/>
        </authorList>
    </citation>
    <scope>IDENTIFICATION</scope>
    <source>
        <strain evidence="2">DF5081</strain>
    </source>
</reference>
<dbReference type="PANTHER" id="PTHR23021:SF18">
    <property type="entry name" value="SERPENTINE RECEPTOR, CLASS T"/>
    <property type="match status" value="1"/>
</dbReference>
<proteinExistence type="predicted"/>
<keyword evidence="3" id="KW-1185">Reference proteome</keyword>
<accession>A0A8R1HP57</accession>
<organism evidence="2 3">
    <name type="scientific">Caenorhabditis japonica</name>
    <dbReference type="NCBI Taxonomy" id="281687"/>
    <lineage>
        <taxon>Eukaryota</taxon>
        <taxon>Metazoa</taxon>
        <taxon>Ecdysozoa</taxon>
        <taxon>Nematoda</taxon>
        <taxon>Chromadorea</taxon>
        <taxon>Rhabditida</taxon>
        <taxon>Rhabditina</taxon>
        <taxon>Rhabditomorpha</taxon>
        <taxon>Rhabditoidea</taxon>
        <taxon>Rhabditidae</taxon>
        <taxon>Peloderinae</taxon>
        <taxon>Caenorhabditis</taxon>
    </lineage>
</organism>
<evidence type="ECO:0000313" key="3">
    <source>
        <dbReference type="Proteomes" id="UP000005237"/>
    </source>
</evidence>
<feature type="transmembrane region" description="Helical" evidence="1">
    <location>
        <begin position="67"/>
        <end position="89"/>
    </location>
</feature>
<dbReference type="EnsemblMetazoa" id="CJA05093a.1">
    <property type="protein sequence ID" value="CJA05093a.1"/>
    <property type="gene ID" value="WBGene00124297"/>
</dbReference>
<dbReference type="InterPro" id="IPR019425">
    <property type="entry name" value="7TM_GPCR_serpentine_rcpt_Srt"/>
</dbReference>
<feature type="transmembrane region" description="Helical" evidence="1">
    <location>
        <begin position="162"/>
        <end position="187"/>
    </location>
</feature>
<keyword evidence="1" id="KW-1133">Transmembrane helix</keyword>
<dbReference type="AlphaFoldDB" id="A0A8R1HP57"/>
<feature type="transmembrane region" description="Helical" evidence="1">
    <location>
        <begin position="222"/>
        <end position="242"/>
    </location>
</feature>
<feature type="transmembrane region" description="Helical" evidence="1">
    <location>
        <begin position="262"/>
        <end position="281"/>
    </location>
</feature>
<evidence type="ECO:0000256" key="1">
    <source>
        <dbReference type="SAM" id="Phobius"/>
    </source>
</evidence>
<evidence type="ECO:0008006" key="4">
    <source>
        <dbReference type="Google" id="ProtNLM"/>
    </source>
</evidence>
<dbReference type="Proteomes" id="UP000005237">
    <property type="component" value="Unassembled WGS sequence"/>
</dbReference>
<evidence type="ECO:0000313" key="2">
    <source>
        <dbReference type="EnsemblMetazoa" id="CJA05093a.1"/>
    </source>
</evidence>
<feature type="transmembrane region" description="Helical" evidence="1">
    <location>
        <begin position="96"/>
        <end position="117"/>
    </location>
</feature>
<feature type="transmembrane region" description="Helical" evidence="1">
    <location>
        <begin position="193"/>
        <end position="210"/>
    </location>
</feature>
<protein>
    <recommendedName>
        <fullName evidence="4">7TM GPCR serpentine receptor class x (Srx) domain-containing protein</fullName>
    </recommendedName>
</protein>
<dbReference type="SUPFAM" id="SSF81321">
    <property type="entry name" value="Family A G protein-coupled receptor-like"/>
    <property type="match status" value="1"/>
</dbReference>
<keyword evidence="1" id="KW-0812">Transmembrane</keyword>
<name>A0A8R1HP57_CAEJA</name>